<dbReference type="GO" id="GO:0140588">
    <property type="term" value="P:chromatin looping"/>
    <property type="evidence" value="ECO:0007669"/>
    <property type="project" value="InterPro"/>
</dbReference>
<dbReference type="OMA" id="GSTDWPA"/>
<dbReference type="InterPro" id="IPR001965">
    <property type="entry name" value="Znf_PHD"/>
</dbReference>
<dbReference type="CDD" id="cd15489">
    <property type="entry name" value="PHD_SF"/>
    <property type="match status" value="1"/>
</dbReference>
<dbReference type="Gramene" id="KFK25776">
    <property type="protein sequence ID" value="KFK25776"/>
    <property type="gene ID" value="AALP_AA8G159000"/>
</dbReference>
<evidence type="ECO:0000313" key="14">
    <source>
        <dbReference type="Proteomes" id="UP000029120"/>
    </source>
</evidence>
<keyword evidence="4 10" id="KW-0677">Repeat</keyword>
<dbReference type="InterPro" id="IPR033031">
    <property type="entry name" value="Scc2/Nipped-B"/>
</dbReference>
<comment type="subcellular location">
    <subcellularLocation>
        <location evidence="1 10">Nucleus</location>
    </subcellularLocation>
</comment>
<keyword evidence="5 9" id="KW-0863">Zinc-finger</keyword>
<keyword evidence="14" id="KW-1185">Reference proteome</keyword>
<dbReference type="GO" id="GO:0003682">
    <property type="term" value="F:chromatin binding"/>
    <property type="evidence" value="ECO:0007669"/>
    <property type="project" value="TreeGrafter"/>
</dbReference>
<evidence type="ECO:0000256" key="2">
    <source>
        <dbReference type="ARBA" id="ARBA00009252"/>
    </source>
</evidence>
<accession>A0A087G7C4</accession>
<keyword evidence="6" id="KW-0862">Zinc</keyword>
<evidence type="ECO:0000259" key="12">
    <source>
        <dbReference type="PROSITE" id="PS50016"/>
    </source>
</evidence>
<evidence type="ECO:0000256" key="7">
    <source>
        <dbReference type="ARBA" id="ARBA00023242"/>
    </source>
</evidence>
<feature type="compositionally biased region" description="Basic residues" evidence="11">
    <location>
        <begin position="452"/>
        <end position="461"/>
    </location>
</feature>
<feature type="region of interest" description="Disordered" evidence="11">
    <location>
        <begin position="1527"/>
        <end position="1552"/>
    </location>
</feature>
<feature type="region of interest" description="Disordered" evidence="11">
    <location>
        <begin position="1831"/>
        <end position="1889"/>
    </location>
</feature>
<evidence type="ECO:0000256" key="11">
    <source>
        <dbReference type="SAM" id="MobiDB-lite"/>
    </source>
</evidence>
<comment type="similarity">
    <text evidence="2 10">Belongs to the SCC2/Nipped-B family.</text>
</comment>
<dbReference type="eggNOG" id="KOG1020">
    <property type="taxonomic scope" value="Eukaryota"/>
</dbReference>
<keyword evidence="7 10" id="KW-0539">Nucleus</keyword>
<evidence type="ECO:0000256" key="10">
    <source>
        <dbReference type="RuleBase" id="RU364107"/>
    </source>
</evidence>
<feature type="domain" description="PHD-type" evidence="12">
    <location>
        <begin position="739"/>
        <end position="788"/>
    </location>
</feature>
<dbReference type="GO" id="GO:0071169">
    <property type="term" value="P:establishment of protein localization to chromatin"/>
    <property type="evidence" value="ECO:0007669"/>
    <property type="project" value="TreeGrafter"/>
</dbReference>
<dbReference type="PROSITE" id="PS50016">
    <property type="entry name" value="ZF_PHD_2"/>
    <property type="match status" value="1"/>
</dbReference>
<dbReference type="Gene3D" id="1.25.10.10">
    <property type="entry name" value="Leucine-rich Repeat Variant"/>
    <property type="match status" value="1"/>
</dbReference>
<dbReference type="InterPro" id="IPR013083">
    <property type="entry name" value="Znf_RING/FYVE/PHD"/>
</dbReference>
<feature type="compositionally biased region" description="Gly residues" evidence="11">
    <location>
        <begin position="1864"/>
        <end position="1874"/>
    </location>
</feature>
<dbReference type="OrthoDB" id="418242at2759"/>
<feature type="compositionally biased region" description="Basic and acidic residues" evidence="11">
    <location>
        <begin position="235"/>
        <end position="246"/>
    </location>
</feature>
<dbReference type="PANTHER" id="PTHR21704">
    <property type="entry name" value="NIPPED-B-LIKE PROTEIN DELANGIN SCC2-RELATED"/>
    <property type="match status" value="1"/>
</dbReference>
<dbReference type="GO" id="GO:0051177">
    <property type="term" value="P:meiotic sister chromatid cohesion"/>
    <property type="evidence" value="ECO:0007669"/>
    <property type="project" value="EnsemblPlants"/>
</dbReference>
<dbReference type="Pfam" id="PF00628">
    <property type="entry name" value="PHD"/>
    <property type="match status" value="1"/>
</dbReference>
<keyword evidence="3" id="KW-0479">Metal-binding</keyword>
<evidence type="ECO:0000256" key="8">
    <source>
        <dbReference type="ARBA" id="ARBA00023306"/>
    </source>
</evidence>
<feature type="region of interest" description="Disordered" evidence="11">
    <location>
        <begin position="139"/>
        <end position="171"/>
    </location>
</feature>
<dbReference type="InterPro" id="IPR024986">
    <property type="entry name" value="Nipped-B_C"/>
</dbReference>
<evidence type="ECO:0000256" key="6">
    <source>
        <dbReference type="ARBA" id="ARBA00022833"/>
    </source>
</evidence>
<evidence type="ECO:0000256" key="5">
    <source>
        <dbReference type="ARBA" id="ARBA00022771"/>
    </source>
</evidence>
<dbReference type="InterPro" id="IPR011989">
    <property type="entry name" value="ARM-like"/>
</dbReference>
<name>A0A087G7C4_ARAAL</name>
<reference evidence="14" key="1">
    <citation type="journal article" date="2015" name="Nat. Plants">
        <title>Genome expansion of Arabis alpina linked with retrotransposition and reduced symmetric DNA methylation.</title>
        <authorList>
            <person name="Willing E.M."/>
            <person name="Rawat V."/>
            <person name="Mandakova T."/>
            <person name="Maumus F."/>
            <person name="James G.V."/>
            <person name="Nordstroem K.J."/>
            <person name="Becker C."/>
            <person name="Warthmann N."/>
            <person name="Chica C."/>
            <person name="Szarzynska B."/>
            <person name="Zytnicki M."/>
            <person name="Albani M.C."/>
            <person name="Kiefer C."/>
            <person name="Bergonzi S."/>
            <person name="Castaings L."/>
            <person name="Mateos J.L."/>
            <person name="Berns M.C."/>
            <person name="Bujdoso N."/>
            <person name="Piofczyk T."/>
            <person name="de Lorenzo L."/>
            <person name="Barrero-Sicilia C."/>
            <person name="Mateos I."/>
            <person name="Piednoel M."/>
            <person name="Hagmann J."/>
            <person name="Chen-Min-Tao R."/>
            <person name="Iglesias-Fernandez R."/>
            <person name="Schuster S.C."/>
            <person name="Alonso-Blanco C."/>
            <person name="Roudier F."/>
            <person name="Carbonero P."/>
            <person name="Paz-Ares J."/>
            <person name="Davis S.J."/>
            <person name="Pecinka A."/>
            <person name="Quesneville H."/>
            <person name="Colot V."/>
            <person name="Lysak M.A."/>
            <person name="Weigel D."/>
            <person name="Coupland G."/>
            <person name="Schneeberger K."/>
        </authorList>
    </citation>
    <scope>NUCLEOTIDE SEQUENCE [LARGE SCALE GENOMIC DNA]</scope>
    <source>
        <strain evidence="14">cv. Pajares</strain>
    </source>
</reference>
<dbReference type="PROSITE" id="PS01359">
    <property type="entry name" value="ZF_PHD_1"/>
    <property type="match status" value="1"/>
</dbReference>
<dbReference type="GO" id="GO:0034087">
    <property type="term" value="P:establishment of mitotic sister chromatid cohesion"/>
    <property type="evidence" value="ECO:0007669"/>
    <property type="project" value="TreeGrafter"/>
</dbReference>
<evidence type="ECO:0000256" key="9">
    <source>
        <dbReference type="PROSITE-ProRule" id="PRU00146"/>
    </source>
</evidence>
<dbReference type="GO" id="GO:1990414">
    <property type="term" value="P:replication-born double-strand break repair via sister chromatid exchange"/>
    <property type="evidence" value="ECO:0007669"/>
    <property type="project" value="TreeGrafter"/>
</dbReference>
<dbReference type="GO" id="GO:0008270">
    <property type="term" value="F:zinc ion binding"/>
    <property type="evidence" value="ECO:0007669"/>
    <property type="project" value="UniProtKB-KW"/>
</dbReference>
<dbReference type="InterPro" id="IPR026003">
    <property type="entry name" value="Cohesin_HEAT"/>
</dbReference>
<dbReference type="GO" id="GO:0009793">
    <property type="term" value="P:embryo development ending in seed dormancy"/>
    <property type="evidence" value="ECO:0007669"/>
    <property type="project" value="EnsemblPlants"/>
</dbReference>
<evidence type="ECO:0000256" key="1">
    <source>
        <dbReference type="ARBA" id="ARBA00004123"/>
    </source>
</evidence>
<dbReference type="PANTHER" id="PTHR21704:SF18">
    <property type="entry name" value="NIPPED-B-LIKE PROTEIN"/>
    <property type="match status" value="1"/>
</dbReference>
<evidence type="ECO:0000256" key="3">
    <source>
        <dbReference type="ARBA" id="ARBA00022723"/>
    </source>
</evidence>
<sequence>MSNRSSSGLGSSSSLTQFGIGLANTVQSEVAPHLPLPSLPIFCGATEPGEFKLFDEVSEGSSYRSLNRSEILAQSSRIAKMLHETDVSYLDLRNEARALHYHSEEHFQLYDQVLRYNPGAFEHVNPGSTCDPVFTNEEPQMRTSEPSVPVKIQQQTDHHLAKSIQPEPAKRVLRSYPVEDHSRQPEPEPAKRVLQSYHVEDHSQQPEPEPAKRLLRSFHVEDHSQQPEPWTNQSQRDDISTHDSRPDMITTNELSASKKPKGKKKRKDDVYLAQPDPSALQESIVQSFCEMLEDFCGRAEVPGDDRDEAEWSSVPVDEVRVLVNELMTIRSKMLLHMVPVDILSRLLHTLDHQIHRAEGLSLDSEHSDSDSVLLVLGALESIHASLAVMANSDMPKQLYKEEIIERILEFSRHQMMAVMSAYDPSYRTASKPADNVAFEGDDDDDPDMGSASKRRRIGKSGKLKKSGVKRITGAVNTALQKLCTILGLLKDLLLVERLSDSCILQLLKTSLTTLLVENIQLLQLKAISLIGGIYNSYAQHRTYVIDEISQLLWKLPSSKRALRAYHLPDEEQRQIQMVTALLIQLVHNSTSLPETLRQASSGNSILDIPVDVGYLTKCHEAATETCCLFWTRILERFASLKAQDASETKVMIENLVADLLTALNLPEYPSVSPILEVLCVILLHNAGLKSKDVSARLMAIELLGTIAARLKHDAVLCSGDRFWMLLESDSETRVDQVGPKNCAVCLGKRAGNLLVCQICQGWFHADCLGLKELDIPSRNWHCPFCICKRQLLVLQSYCKTDTKSTSKLESDENIEDPNIITKTEVMQQMLLNYLQEAGSADDLHTYICWFYLCLWYKDVPKSQKKFRYYIARLKAKSIIRNSGTTSFLTRDAIKKITLVLGLNSSFSRGFDKILHMLLASLRENSPNIRSKALRAVSIIVEADPEVLYDKRVQVAVEGRFCDSATSVREAALELVGRYIASHPDVGLKYFEKVAERIKDTGVSVRKRAIKIIRDMCTSNPNFSEFTSACAEILSRISDDESSIQDLVCKTFYEFWFEEPPGHHTQFASDGSSIPVEVEKKTKQMVGLLRRTPSHQLLVTIIKRALALDFFPQAAKAAGINPVALASVRRRCELMCKCLLEKILQVEEMSREEGEVQLLPYVLVLHAFCLVDPALCTPASDPTKFVITLQPYLKSQVDSRIGAQLLESILFIINSVLPLIRKLPLSVAEDLEQDLKHMIVRHSFLTVVHACVRCLCSVSKLAGKGVSIVEHLLQFFFKRLEAQGSDNQQIAGRSLFCLGLLIRHGNSLISTSGSRNFNLSGCLNLFKRHLRTEDFALKVRSLQALGFILIAQPEYMLEEDIGKIIETTLSDEANGRMKMQALQNMYEYLLDAEKQLASDKASDTTVSPIEQGGDTVPVAAGAGDTNICGGIVQLYWDKILGRCLDFDDQIRQTALKIVEVVLRQGLVHPITCVPYLIALETDPLEANQKLAHHLLMNMHEKYPAFFESRLGDGLQMSFIFMRSISQVTSEPNQNPQQKGSASMSEKNDHTSSTLTQARLGVSRIYKLIRGNRVSRNKFMTSIVRKFDNPTWSGSVIPFLMYCTETLALLPFTLPDEPLYLVYSINRVVQIRAGAIESNLKALLHKDTAKTPHGNGTYQQDPVPVHMHMMDLNTRIQEEPTDWNSCGHPTPIDLNGAGYQDPRGQFSSYQTHNGEANVPKMTSSDPPELSTNDLQKIQVDCLAAIALQLLLKLKRYLKVTYSLNDERCQAYSPTEALKPGDPLSKQNVAFDLSETRTDLPSTYQDLVQRYQEFKNAMREDTIDFTIYSANVKRKRPTPRKGSRSTAKKRVAYNEDDDDDEDDDRGWNGGGRGGGGATARRLSYSTRSNNRR</sequence>
<dbReference type="GO" id="GO:0090694">
    <property type="term" value="C:Scc2-Scc4 cohesin loading complex"/>
    <property type="evidence" value="ECO:0007669"/>
    <property type="project" value="TreeGrafter"/>
</dbReference>
<dbReference type="InterPro" id="IPR019786">
    <property type="entry name" value="Zinc_finger_PHD-type_CS"/>
</dbReference>
<dbReference type="InterPro" id="IPR016024">
    <property type="entry name" value="ARM-type_fold"/>
</dbReference>
<dbReference type="GO" id="GO:0061775">
    <property type="term" value="F:cohesin loader activity"/>
    <property type="evidence" value="ECO:0007669"/>
    <property type="project" value="InterPro"/>
</dbReference>
<dbReference type="Pfam" id="PF12765">
    <property type="entry name" value="Cohesin_HEAT"/>
    <property type="match status" value="1"/>
</dbReference>
<dbReference type="Proteomes" id="UP000029120">
    <property type="component" value="Chromosome 8"/>
</dbReference>
<dbReference type="EMBL" id="CM002876">
    <property type="protein sequence ID" value="KFK25776.1"/>
    <property type="molecule type" value="Genomic_DNA"/>
</dbReference>
<evidence type="ECO:0000313" key="13">
    <source>
        <dbReference type="EMBL" id="KFK25776.1"/>
    </source>
</evidence>
<dbReference type="InterPro" id="IPR019787">
    <property type="entry name" value="Znf_PHD-finger"/>
</dbReference>
<evidence type="ECO:0000256" key="4">
    <source>
        <dbReference type="ARBA" id="ARBA00022737"/>
    </source>
</evidence>
<feature type="compositionally biased region" description="Basic residues" evidence="11">
    <location>
        <begin position="1831"/>
        <end position="1848"/>
    </location>
</feature>
<dbReference type="CDD" id="cd23958">
    <property type="entry name" value="SCC2"/>
    <property type="match status" value="1"/>
</dbReference>
<organism evidence="13 14">
    <name type="scientific">Arabis alpina</name>
    <name type="common">Alpine rock-cress</name>
    <dbReference type="NCBI Taxonomy" id="50452"/>
    <lineage>
        <taxon>Eukaryota</taxon>
        <taxon>Viridiplantae</taxon>
        <taxon>Streptophyta</taxon>
        <taxon>Embryophyta</taxon>
        <taxon>Tracheophyta</taxon>
        <taxon>Spermatophyta</taxon>
        <taxon>Magnoliopsida</taxon>
        <taxon>eudicotyledons</taxon>
        <taxon>Gunneridae</taxon>
        <taxon>Pentapetalae</taxon>
        <taxon>rosids</taxon>
        <taxon>malvids</taxon>
        <taxon>Brassicales</taxon>
        <taxon>Brassicaceae</taxon>
        <taxon>Arabideae</taxon>
        <taxon>Arabis</taxon>
    </lineage>
</organism>
<feature type="compositionally biased region" description="Acidic residues" evidence="11">
    <location>
        <begin position="1851"/>
        <end position="1861"/>
    </location>
</feature>
<dbReference type="SUPFAM" id="SSF48371">
    <property type="entry name" value="ARM repeat"/>
    <property type="match status" value="2"/>
</dbReference>
<proteinExistence type="inferred from homology"/>
<dbReference type="FunFam" id="3.30.40.10:FF:001425">
    <property type="entry name" value="Sister chromatid cohesion protein SCC2"/>
    <property type="match status" value="1"/>
</dbReference>
<keyword evidence="8 10" id="KW-0131">Cell cycle</keyword>
<dbReference type="GO" id="GO:0010468">
    <property type="term" value="P:regulation of gene expression"/>
    <property type="evidence" value="ECO:0007669"/>
    <property type="project" value="InterPro"/>
</dbReference>
<gene>
    <name evidence="13" type="ordered locus">AALP_Aa8g159000</name>
</gene>
<dbReference type="Gene3D" id="3.30.40.10">
    <property type="entry name" value="Zinc/RING finger domain, C3HC4 (zinc finger)"/>
    <property type="match status" value="1"/>
</dbReference>
<dbReference type="FunFam" id="1.25.10.10:FF:000999">
    <property type="entry name" value="Sister chromatid cohesion protein"/>
    <property type="match status" value="1"/>
</dbReference>
<feature type="compositionally biased region" description="Polar residues" evidence="11">
    <location>
        <begin position="1880"/>
        <end position="1889"/>
    </location>
</feature>
<dbReference type="Pfam" id="PF12830">
    <property type="entry name" value="Nipped-B_C"/>
    <property type="match status" value="1"/>
</dbReference>
<protein>
    <recommendedName>
        <fullName evidence="10">Sister chromatid cohesion protein</fullName>
    </recommendedName>
</protein>
<feature type="region of interest" description="Disordered" evidence="11">
    <location>
        <begin position="433"/>
        <end position="461"/>
    </location>
</feature>
<dbReference type="SUPFAM" id="SSF57903">
    <property type="entry name" value="FYVE/PHD zinc finger"/>
    <property type="match status" value="1"/>
</dbReference>
<feature type="region of interest" description="Disordered" evidence="11">
    <location>
        <begin position="221"/>
        <end position="275"/>
    </location>
</feature>
<dbReference type="SMART" id="SM00249">
    <property type="entry name" value="PHD"/>
    <property type="match status" value="1"/>
</dbReference>
<dbReference type="InterPro" id="IPR011011">
    <property type="entry name" value="Znf_FYVE_PHD"/>
</dbReference>